<accession>A0A077QF26</accession>
<dbReference type="InterPro" id="IPR051799">
    <property type="entry name" value="NADH_flavin_oxidoreductase"/>
</dbReference>
<feature type="domain" description="NADH:flavin oxidoreductase/NADH oxidase N-terminal" evidence="3">
    <location>
        <begin position="7"/>
        <end position="337"/>
    </location>
</feature>
<protein>
    <submittedName>
        <fullName evidence="4">NADH:flavin oxidoreductase</fullName>
    </submittedName>
</protein>
<evidence type="ECO:0000256" key="2">
    <source>
        <dbReference type="ARBA" id="ARBA00023002"/>
    </source>
</evidence>
<evidence type="ECO:0000256" key="1">
    <source>
        <dbReference type="ARBA" id="ARBA00022630"/>
    </source>
</evidence>
<sequence length="384" mass="43504">MRDFIHLVKPITFGKNIIAPNRMYFSSVGFDLCDFMGRPRPEFFELYESIMGGGYGFGFLGNASVDPLSQYTDRSLKLVSYENAASLSPIFKTAKEQDFLLGIQLQHYGQYGQSLTPQYYAKNNQKNDDNSLKWNVTFLSEERIETYINQFHYAACYALDIGAPSIQIHAANGYLLSSFLSPRTNHRRDRWGGNPVKRARILLEIISRIRSSVQDRIAIFVRLQVDDGFDSSGLQVEQLNDVVAAIEEAGADAITCASGVAETFAKFLGNSEYTIASMRHAAHFLKKNTRLPIGFAANIDRLEIAEEILKSRDADFIGFGRAVIADHQFVLKELSGRSAEVQRCLWDSYCLKDKKEPLAERVFCCVNPRYLRPQHIQIKYQGEK</sequence>
<dbReference type="SUPFAM" id="SSF51395">
    <property type="entry name" value="FMN-linked oxidoreductases"/>
    <property type="match status" value="1"/>
</dbReference>
<evidence type="ECO:0000313" key="4">
    <source>
        <dbReference type="EMBL" id="CDH30866.1"/>
    </source>
</evidence>
<dbReference type="InterPro" id="IPR001155">
    <property type="entry name" value="OxRdtase_FMN_N"/>
</dbReference>
<dbReference type="GO" id="GO:0016491">
    <property type="term" value="F:oxidoreductase activity"/>
    <property type="evidence" value="ECO:0007669"/>
    <property type="project" value="UniProtKB-KW"/>
</dbReference>
<dbReference type="Gene3D" id="3.20.20.70">
    <property type="entry name" value="Aldolase class I"/>
    <property type="match status" value="1"/>
</dbReference>
<dbReference type="AlphaFoldDB" id="A0A077QF26"/>
<evidence type="ECO:0000259" key="3">
    <source>
        <dbReference type="Pfam" id="PF00724"/>
    </source>
</evidence>
<dbReference type="EMBL" id="CBTB010000016">
    <property type="protein sequence ID" value="CDH30866.1"/>
    <property type="molecule type" value="Genomic_DNA"/>
</dbReference>
<dbReference type="PANTHER" id="PTHR43656">
    <property type="entry name" value="BINDING OXIDOREDUCTASE, PUTATIVE (AFU_ORTHOLOGUE AFUA_2G08260)-RELATED"/>
    <property type="match status" value="1"/>
</dbReference>
<keyword evidence="1" id="KW-0285">Flavoprotein</keyword>
<reference evidence="4" key="1">
    <citation type="submission" date="2013-07" db="EMBL/GenBank/DDBJ databases">
        <title>Sub-species coevolution in mutualistic symbiosis.</title>
        <authorList>
            <person name="Murfin K."/>
            <person name="Klassen J."/>
            <person name="Lee M."/>
            <person name="Forst S."/>
            <person name="Stock P."/>
            <person name="Goodrich-Blair H."/>
        </authorList>
    </citation>
    <scope>NUCLEOTIDE SEQUENCE [LARGE SCALE GENOMIC DNA]</scope>
    <source>
        <strain evidence="4">Intermedium</strain>
    </source>
</reference>
<dbReference type="Pfam" id="PF00724">
    <property type="entry name" value="Oxidored_FMN"/>
    <property type="match status" value="1"/>
</dbReference>
<dbReference type="HOGENOM" id="CLU_012153_2_3_6"/>
<gene>
    <name evidence="4" type="ORF">XBI1_1120014</name>
</gene>
<name>A0A077QF26_XENBV</name>
<dbReference type="Proteomes" id="UP000028480">
    <property type="component" value="Unassembled WGS sequence"/>
</dbReference>
<keyword evidence="2" id="KW-0560">Oxidoreductase</keyword>
<dbReference type="GO" id="GO:0010181">
    <property type="term" value="F:FMN binding"/>
    <property type="evidence" value="ECO:0007669"/>
    <property type="project" value="InterPro"/>
</dbReference>
<proteinExistence type="predicted"/>
<organism evidence="4">
    <name type="scientific">Xenorhabdus bovienii str. Intermedium</name>
    <dbReference type="NCBI Taxonomy" id="1379677"/>
    <lineage>
        <taxon>Bacteria</taxon>
        <taxon>Pseudomonadati</taxon>
        <taxon>Pseudomonadota</taxon>
        <taxon>Gammaproteobacteria</taxon>
        <taxon>Enterobacterales</taxon>
        <taxon>Morganellaceae</taxon>
        <taxon>Xenorhabdus</taxon>
    </lineage>
</organism>
<dbReference type="InterPro" id="IPR013785">
    <property type="entry name" value="Aldolase_TIM"/>
</dbReference>
<dbReference type="PANTHER" id="PTHR43656:SF2">
    <property type="entry name" value="BINDING OXIDOREDUCTASE, PUTATIVE (AFU_ORTHOLOGUE AFUA_2G08260)-RELATED"/>
    <property type="match status" value="1"/>
</dbReference>
<dbReference type="RefSeq" id="WP_038182920.1">
    <property type="nucleotide sequence ID" value="NZ_CAWLWA010000081.1"/>
</dbReference>
<comment type="caution">
    <text evidence="4">The sequence shown here is derived from an EMBL/GenBank/DDBJ whole genome shotgun (WGS) entry which is preliminary data.</text>
</comment>